<sequence length="141" mass="15680">MNPRGSFVIIAWTRTPHVDRKTQGPATDGLYNGRHLRSMQLSSDARLVNHHPIIYLTHPACRPPSATRPAPQSLPRAPAACTPHPPRRTWASCPDTISAPNATLAPNTWRTGTIRTWRTIRISGCARRKRSASSMMWSAHC</sequence>
<keyword evidence="3" id="KW-1185">Reference proteome</keyword>
<proteinExistence type="predicted"/>
<evidence type="ECO:0000313" key="3">
    <source>
        <dbReference type="Proteomes" id="UP000320762"/>
    </source>
</evidence>
<dbReference type="EMBL" id="VDMD01000004">
    <property type="protein sequence ID" value="TRM65887.1"/>
    <property type="molecule type" value="Genomic_DNA"/>
</dbReference>
<feature type="region of interest" description="Disordered" evidence="1">
    <location>
        <begin position="64"/>
        <end position="86"/>
    </location>
</feature>
<protein>
    <submittedName>
        <fullName evidence="2">Uncharacterized protein</fullName>
    </submittedName>
</protein>
<gene>
    <name evidence="2" type="ORF">BD626DRAFT_486142</name>
</gene>
<accession>A0A550CM86</accession>
<organism evidence="2 3">
    <name type="scientific">Schizophyllum amplum</name>
    <dbReference type="NCBI Taxonomy" id="97359"/>
    <lineage>
        <taxon>Eukaryota</taxon>
        <taxon>Fungi</taxon>
        <taxon>Dikarya</taxon>
        <taxon>Basidiomycota</taxon>
        <taxon>Agaricomycotina</taxon>
        <taxon>Agaricomycetes</taxon>
        <taxon>Agaricomycetidae</taxon>
        <taxon>Agaricales</taxon>
        <taxon>Schizophyllaceae</taxon>
        <taxon>Schizophyllum</taxon>
    </lineage>
</organism>
<name>A0A550CM86_9AGAR</name>
<evidence type="ECO:0000313" key="2">
    <source>
        <dbReference type="EMBL" id="TRM65887.1"/>
    </source>
</evidence>
<dbReference type="AlphaFoldDB" id="A0A550CM86"/>
<dbReference type="Proteomes" id="UP000320762">
    <property type="component" value="Unassembled WGS sequence"/>
</dbReference>
<reference evidence="2 3" key="1">
    <citation type="journal article" date="2019" name="New Phytol.">
        <title>Comparative genomics reveals unique wood-decay strategies and fruiting body development in the Schizophyllaceae.</title>
        <authorList>
            <person name="Almasi E."/>
            <person name="Sahu N."/>
            <person name="Krizsan K."/>
            <person name="Balint B."/>
            <person name="Kovacs G.M."/>
            <person name="Kiss B."/>
            <person name="Cseklye J."/>
            <person name="Drula E."/>
            <person name="Henrissat B."/>
            <person name="Nagy I."/>
            <person name="Chovatia M."/>
            <person name="Adam C."/>
            <person name="LaButti K."/>
            <person name="Lipzen A."/>
            <person name="Riley R."/>
            <person name="Grigoriev I.V."/>
            <person name="Nagy L.G."/>
        </authorList>
    </citation>
    <scope>NUCLEOTIDE SEQUENCE [LARGE SCALE GENOMIC DNA]</scope>
    <source>
        <strain evidence="2 3">NL-1724</strain>
    </source>
</reference>
<evidence type="ECO:0000256" key="1">
    <source>
        <dbReference type="SAM" id="MobiDB-lite"/>
    </source>
</evidence>
<comment type="caution">
    <text evidence="2">The sequence shown here is derived from an EMBL/GenBank/DDBJ whole genome shotgun (WGS) entry which is preliminary data.</text>
</comment>